<dbReference type="MEROPS" id="A01.069"/>
<dbReference type="Pfam" id="PF14543">
    <property type="entry name" value="TAXi_N"/>
    <property type="match status" value="2"/>
</dbReference>
<evidence type="ECO:0000256" key="5">
    <source>
        <dbReference type="ARBA" id="ARBA00023180"/>
    </source>
</evidence>
<keyword evidence="3" id="KW-0064">Aspartyl protease</keyword>
<keyword evidence="4" id="KW-0378">Hydrolase</keyword>
<dbReference type="InterPro" id="IPR034161">
    <property type="entry name" value="Pepsin-like_plant"/>
</dbReference>
<comment type="similarity">
    <text evidence="1">Belongs to the peptidase A1 family.</text>
</comment>
<evidence type="ECO:0000256" key="6">
    <source>
        <dbReference type="SAM" id="SignalP"/>
    </source>
</evidence>
<dbReference type="PROSITE" id="PS51767">
    <property type="entry name" value="PEPTIDASE_A1"/>
    <property type="match status" value="1"/>
</dbReference>
<keyword evidence="6" id="KW-0732">Signal</keyword>
<dbReference type="GO" id="GO:0006508">
    <property type="term" value="P:proteolysis"/>
    <property type="evidence" value="ECO:0007669"/>
    <property type="project" value="UniProtKB-KW"/>
</dbReference>
<dbReference type="PROSITE" id="PS00141">
    <property type="entry name" value="ASP_PROTEASE"/>
    <property type="match status" value="1"/>
</dbReference>
<reference evidence="9" key="1">
    <citation type="journal article" date="2013" name="Science">
        <title>The Amborella genome and the evolution of flowering plants.</title>
        <authorList>
            <consortium name="Amborella Genome Project"/>
        </authorList>
    </citation>
    <scope>NUCLEOTIDE SEQUENCE [LARGE SCALE GENOMIC DNA]</scope>
</reference>
<dbReference type="PANTHER" id="PTHR47967">
    <property type="entry name" value="OS07G0603500 PROTEIN-RELATED"/>
    <property type="match status" value="1"/>
</dbReference>
<feature type="signal peptide" evidence="6">
    <location>
        <begin position="1"/>
        <end position="22"/>
    </location>
</feature>
<dbReference type="Proteomes" id="UP000017836">
    <property type="component" value="Unassembled WGS sequence"/>
</dbReference>
<dbReference type="CDD" id="cd05476">
    <property type="entry name" value="pepsin_A_like_plant"/>
    <property type="match status" value="1"/>
</dbReference>
<organism evidence="8 9">
    <name type="scientific">Amborella trichopoda</name>
    <dbReference type="NCBI Taxonomy" id="13333"/>
    <lineage>
        <taxon>Eukaryota</taxon>
        <taxon>Viridiplantae</taxon>
        <taxon>Streptophyta</taxon>
        <taxon>Embryophyta</taxon>
        <taxon>Tracheophyta</taxon>
        <taxon>Spermatophyta</taxon>
        <taxon>Magnoliopsida</taxon>
        <taxon>Amborellales</taxon>
        <taxon>Amborellaceae</taxon>
        <taxon>Amborella</taxon>
    </lineage>
</organism>
<dbReference type="InterPro" id="IPR032799">
    <property type="entry name" value="TAXi_C"/>
</dbReference>
<dbReference type="InterPro" id="IPR001969">
    <property type="entry name" value="Aspartic_peptidase_AS"/>
</dbReference>
<feature type="chain" id="PRO_5004807402" description="Peptidase A1 domain-containing protein" evidence="6">
    <location>
        <begin position="23"/>
        <end position="495"/>
    </location>
</feature>
<keyword evidence="9" id="KW-1185">Reference proteome</keyword>
<accession>W1NRQ3</accession>
<keyword evidence="2" id="KW-0645">Protease</keyword>
<evidence type="ECO:0000256" key="2">
    <source>
        <dbReference type="ARBA" id="ARBA00022670"/>
    </source>
</evidence>
<gene>
    <name evidence="8" type="ORF">AMTR_s00095p00155910</name>
</gene>
<evidence type="ECO:0000256" key="4">
    <source>
        <dbReference type="ARBA" id="ARBA00022801"/>
    </source>
</evidence>
<dbReference type="Gramene" id="ERM98233">
    <property type="protein sequence ID" value="ERM98233"/>
    <property type="gene ID" value="AMTR_s00095p00155910"/>
</dbReference>
<dbReference type="Gene3D" id="2.40.70.10">
    <property type="entry name" value="Acid Proteases"/>
    <property type="match status" value="2"/>
</dbReference>
<dbReference type="OMA" id="KSIGPSY"/>
<dbReference type="SUPFAM" id="SSF50630">
    <property type="entry name" value="Acid proteases"/>
    <property type="match status" value="1"/>
</dbReference>
<feature type="domain" description="Peptidase A1" evidence="7">
    <location>
        <begin position="97"/>
        <end position="483"/>
    </location>
</feature>
<dbReference type="InterPro" id="IPR021109">
    <property type="entry name" value="Peptidase_aspartic_dom_sf"/>
</dbReference>
<evidence type="ECO:0000256" key="3">
    <source>
        <dbReference type="ARBA" id="ARBA00022750"/>
    </source>
</evidence>
<dbReference type="InterPro" id="IPR032861">
    <property type="entry name" value="TAXi_N"/>
</dbReference>
<evidence type="ECO:0000256" key="1">
    <source>
        <dbReference type="ARBA" id="ARBA00007447"/>
    </source>
</evidence>
<dbReference type="EMBL" id="KI395483">
    <property type="protein sequence ID" value="ERM98233.1"/>
    <property type="molecule type" value="Genomic_DNA"/>
</dbReference>
<name>W1NRQ3_AMBTC</name>
<keyword evidence="5" id="KW-0325">Glycoprotein</keyword>
<dbReference type="InterPro" id="IPR051708">
    <property type="entry name" value="Plant_Aspart_Prot_A1"/>
</dbReference>
<dbReference type="AlphaFoldDB" id="W1NRQ3"/>
<evidence type="ECO:0000259" key="7">
    <source>
        <dbReference type="PROSITE" id="PS51767"/>
    </source>
</evidence>
<dbReference type="Pfam" id="PF14541">
    <property type="entry name" value="TAXi_C"/>
    <property type="match status" value="1"/>
</dbReference>
<dbReference type="GO" id="GO:0005576">
    <property type="term" value="C:extracellular region"/>
    <property type="evidence" value="ECO:0000318"/>
    <property type="project" value="GO_Central"/>
</dbReference>
<dbReference type="InterPro" id="IPR033121">
    <property type="entry name" value="PEPTIDASE_A1"/>
</dbReference>
<sequence>MATLMALSLPVLLLCLPLCSFSRPLSHSSPSSSFKIALIHRDSPYSPMRDPSASASDLFRLSAQRSLSRLQHFQSVLTGKSSPSKLSSEVKAGPSEYLMRVGIGTPAEPYWLIADTGSDLTWTQCLPCSNCFEQKAPIFDPKSSSTYLSLNCSSTLCQNLKNNRECGGSSCQYDYHYGDTSATSGKLSTETFTFETPQSTLTSLKAIVSVNPSFSLTTTPSSDPIKTSTSATFSTDPGTGAKINGLGFGCGSSNTGSFGTNGEAGLVGLGGGPLSLNSQLGSSISNKFSYCLASRHDTNATSVLNFGENADISGLNVSSTPIINSEQFPTFYFLDLTDISVDKQRLGIPPGTFDLTETGDGGFIIDSGTTLTLLPAVAVELLLDKFNDIVDFPSIRNPPSPFEKCYKVADYRKITGLPDITFHFSDDADWNLEPSNLFYPLQEDVICLAIVTTGDAGPFIFGNWQQQNMVVEYDLGENRLSFAPAHCSQLQGAMI</sequence>
<evidence type="ECO:0000313" key="8">
    <source>
        <dbReference type="EMBL" id="ERM98233.1"/>
    </source>
</evidence>
<dbReference type="FunFam" id="2.40.70.10:FF:000033">
    <property type="entry name" value="Aspartyl protease family protein"/>
    <property type="match status" value="1"/>
</dbReference>
<dbReference type="eggNOG" id="KOG1339">
    <property type="taxonomic scope" value="Eukaryota"/>
</dbReference>
<proteinExistence type="inferred from homology"/>
<dbReference type="PANTHER" id="PTHR47967:SF128">
    <property type="entry name" value="ASPARTIC PROTEINASE CDR1-LIKE"/>
    <property type="match status" value="1"/>
</dbReference>
<evidence type="ECO:0000313" key="9">
    <source>
        <dbReference type="Proteomes" id="UP000017836"/>
    </source>
</evidence>
<dbReference type="GO" id="GO:0004190">
    <property type="term" value="F:aspartic-type endopeptidase activity"/>
    <property type="evidence" value="ECO:0000318"/>
    <property type="project" value="GO_Central"/>
</dbReference>
<dbReference type="HOGENOM" id="CLU_005738_1_3_1"/>
<protein>
    <recommendedName>
        <fullName evidence="7">Peptidase A1 domain-containing protein</fullName>
    </recommendedName>
</protein>